<protein>
    <submittedName>
        <fullName evidence="1">Uncharacterized protein</fullName>
    </submittedName>
</protein>
<feature type="non-terminal residue" evidence="1">
    <location>
        <position position="1"/>
    </location>
</feature>
<sequence length="34" mass="3644">TVVEVWTVEGGVKVEPLCFEVIYAVVEAPAPPSE</sequence>
<proteinExistence type="predicted"/>
<dbReference type="EMBL" id="BARW01022218">
    <property type="protein sequence ID" value="GAI96946.1"/>
    <property type="molecule type" value="Genomic_DNA"/>
</dbReference>
<gene>
    <name evidence="1" type="ORF">S12H4_37155</name>
</gene>
<accession>X1U012</accession>
<reference evidence="1" key="1">
    <citation type="journal article" date="2014" name="Front. Microbiol.">
        <title>High frequency of phylogenetically diverse reductive dehalogenase-homologous genes in deep subseafloor sedimentary metagenomes.</title>
        <authorList>
            <person name="Kawai M."/>
            <person name="Futagami T."/>
            <person name="Toyoda A."/>
            <person name="Takaki Y."/>
            <person name="Nishi S."/>
            <person name="Hori S."/>
            <person name="Arai W."/>
            <person name="Tsubouchi T."/>
            <person name="Morono Y."/>
            <person name="Uchiyama I."/>
            <person name="Ito T."/>
            <person name="Fujiyama A."/>
            <person name="Inagaki F."/>
            <person name="Takami H."/>
        </authorList>
    </citation>
    <scope>NUCLEOTIDE SEQUENCE</scope>
    <source>
        <strain evidence="1">Expedition CK06-06</strain>
    </source>
</reference>
<organism evidence="1">
    <name type="scientific">marine sediment metagenome</name>
    <dbReference type="NCBI Taxonomy" id="412755"/>
    <lineage>
        <taxon>unclassified sequences</taxon>
        <taxon>metagenomes</taxon>
        <taxon>ecological metagenomes</taxon>
    </lineage>
</organism>
<evidence type="ECO:0000313" key="1">
    <source>
        <dbReference type="EMBL" id="GAI96946.1"/>
    </source>
</evidence>
<comment type="caution">
    <text evidence="1">The sequence shown here is derived from an EMBL/GenBank/DDBJ whole genome shotgun (WGS) entry which is preliminary data.</text>
</comment>
<name>X1U012_9ZZZZ</name>
<dbReference type="AlphaFoldDB" id="X1U012"/>